<gene>
    <name evidence="1" type="ORF">WR25_00832</name>
</gene>
<comment type="caution">
    <text evidence="1">The sequence shown here is derived from an EMBL/GenBank/DDBJ whole genome shotgun (WGS) entry which is preliminary data.</text>
</comment>
<dbReference type="EMBL" id="LIAE01010204">
    <property type="protein sequence ID" value="PAV65553.1"/>
    <property type="molecule type" value="Genomic_DNA"/>
</dbReference>
<keyword evidence="2" id="KW-1185">Reference proteome</keyword>
<dbReference type="Proteomes" id="UP000218231">
    <property type="component" value="Unassembled WGS sequence"/>
</dbReference>
<accession>A0A2A2JV64</accession>
<reference evidence="1 2" key="1">
    <citation type="journal article" date="2017" name="Curr. Biol.">
        <title>Genome architecture and evolution of a unichromosomal asexual nematode.</title>
        <authorList>
            <person name="Fradin H."/>
            <person name="Zegar C."/>
            <person name="Gutwein M."/>
            <person name="Lucas J."/>
            <person name="Kovtun M."/>
            <person name="Corcoran D."/>
            <person name="Baugh L.R."/>
            <person name="Kiontke K."/>
            <person name="Gunsalus K."/>
            <person name="Fitch D.H."/>
            <person name="Piano F."/>
        </authorList>
    </citation>
    <scope>NUCLEOTIDE SEQUENCE [LARGE SCALE GENOMIC DNA]</scope>
    <source>
        <strain evidence="1">PF1309</strain>
    </source>
</reference>
<proteinExistence type="predicted"/>
<organism evidence="1 2">
    <name type="scientific">Diploscapter pachys</name>
    <dbReference type="NCBI Taxonomy" id="2018661"/>
    <lineage>
        <taxon>Eukaryota</taxon>
        <taxon>Metazoa</taxon>
        <taxon>Ecdysozoa</taxon>
        <taxon>Nematoda</taxon>
        <taxon>Chromadorea</taxon>
        <taxon>Rhabditida</taxon>
        <taxon>Rhabditina</taxon>
        <taxon>Rhabditomorpha</taxon>
        <taxon>Rhabditoidea</taxon>
        <taxon>Rhabditidae</taxon>
        <taxon>Diploscapter</taxon>
    </lineage>
</organism>
<name>A0A2A2JV64_9BILA</name>
<sequence>MVTVSSLLFLPNSSAGSEGSWRITPAILEASFVCACNSSVNEHLPRVCILGLPVLLFHHLRISSQIGVLSNDVTGHEAVDHSSQIAPLELVRSASLSITVPARRQTSQNLSCKIADIIFQREESTCSVRESSLSETDFELNLLLLLQLSLLVEREEERCPRCRDFDLERRGVKAGGRADGCMASTSDVEESVLLAGLEEYDEGRDPYELKHDEGIYSTILSMEN</sequence>
<evidence type="ECO:0000313" key="1">
    <source>
        <dbReference type="EMBL" id="PAV65553.1"/>
    </source>
</evidence>
<protein>
    <submittedName>
        <fullName evidence="1">Uncharacterized protein</fullName>
    </submittedName>
</protein>
<dbReference type="AlphaFoldDB" id="A0A2A2JV64"/>
<evidence type="ECO:0000313" key="2">
    <source>
        <dbReference type="Proteomes" id="UP000218231"/>
    </source>
</evidence>